<dbReference type="RefSeq" id="WP_184998491.1">
    <property type="nucleotide sequence ID" value="NZ_BOMK01000067.1"/>
</dbReference>
<dbReference type="GO" id="GO:0045454">
    <property type="term" value="P:cell redox homeostasis"/>
    <property type="evidence" value="ECO:0007669"/>
    <property type="project" value="TreeGrafter"/>
</dbReference>
<reference evidence="2 3" key="1">
    <citation type="submission" date="2020-08" db="EMBL/GenBank/DDBJ databases">
        <title>Sequencing the genomes of 1000 actinobacteria strains.</title>
        <authorList>
            <person name="Klenk H.-P."/>
        </authorList>
    </citation>
    <scope>NUCLEOTIDE SEQUENCE [LARGE SCALE GENOMIC DNA]</scope>
    <source>
        <strain evidence="2 3">DSM 43149</strain>
    </source>
</reference>
<dbReference type="Pfam" id="PF00462">
    <property type="entry name" value="Glutaredoxin"/>
    <property type="match status" value="1"/>
</dbReference>
<organism evidence="2 3">
    <name type="scientific">Actinoplanes digitatis</name>
    <dbReference type="NCBI Taxonomy" id="1868"/>
    <lineage>
        <taxon>Bacteria</taxon>
        <taxon>Bacillati</taxon>
        <taxon>Actinomycetota</taxon>
        <taxon>Actinomycetes</taxon>
        <taxon>Micromonosporales</taxon>
        <taxon>Micromonosporaceae</taxon>
        <taxon>Actinoplanes</taxon>
    </lineage>
</organism>
<feature type="domain" description="Glutaredoxin" evidence="1">
    <location>
        <begin position="63"/>
        <end position="119"/>
    </location>
</feature>
<gene>
    <name evidence="2" type="ORF">BJ971_008041</name>
</gene>
<dbReference type="AlphaFoldDB" id="A0A7W7I6N5"/>
<accession>A0A7W7I6N5</accession>
<dbReference type="EMBL" id="JACHNH010000001">
    <property type="protein sequence ID" value="MBB4767485.1"/>
    <property type="molecule type" value="Genomic_DNA"/>
</dbReference>
<dbReference type="SUPFAM" id="SSF52833">
    <property type="entry name" value="Thioredoxin-like"/>
    <property type="match status" value="1"/>
</dbReference>
<evidence type="ECO:0000313" key="2">
    <source>
        <dbReference type="EMBL" id="MBB4767485.1"/>
    </source>
</evidence>
<proteinExistence type="predicted"/>
<sequence length="137" mass="14538">MLRRWTLAGAVLLAGAALGVATGSVTVVVVFAALAALGSPLIFPRPVTQAQIQRRGAEDGRAVIYWRPGCPFCVRLRATLGPAGSRADWVDIWRDPEAAAAVRAVADGNETVPTVILAGVPHVNPDPLWLRKQLLAR</sequence>
<evidence type="ECO:0000313" key="3">
    <source>
        <dbReference type="Proteomes" id="UP000578112"/>
    </source>
</evidence>
<dbReference type="Gene3D" id="3.40.30.10">
    <property type="entry name" value="Glutaredoxin"/>
    <property type="match status" value="1"/>
</dbReference>
<dbReference type="InterPro" id="IPR002109">
    <property type="entry name" value="Glutaredoxin"/>
</dbReference>
<dbReference type="InterPro" id="IPR051548">
    <property type="entry name" value="Grx-like_ET"/>
</dbReference>
<protein>
    <submittedName>
        <fullName evidence="2">Glutaredoxin</fullName>
    </submittedName>
</protein>
<name>A0A7W7I6N5_9ACTN</name>
<dbReference type="PANTHER" id="PTHR34386:SF1">
    <property type="entry name" value="GLUTAREDOXIN-LIKE PROTEIN NRDH"/>
    <property type="match status" value="1"/>
</dbReference>
<comment type="caution">
    <text evidence="2">The sequence shown here is derived from an EMBL/GenBank/DDBJ whole genome shotgun (WGS) entry which is preliminary data.</text>
</comment>
<dbReference type="InterPro" id="IPR036249">
    <property type="entry name" value="Thioredoxin-like_sf"/>
</dbReference>
<evidence type="ECO:0000259" key="1">
    <source>
        <dbReference type="Pfam" id="PF00462"/>
    </source>
</evidence>
<dbReference type="GO" id="GO:0009055">
    <property type="term" value="F:electron transfer activity"/>
    <property type="evidence" value="ECO:0007669"/>
    <property type="project" value="TreeGrafter"/>
</dbReference>
<keyword evidence="3" id="KW-1185">Reference proteome</keyword>
<dbReference type="Proteomes" id="UP000578112">
    <property type="component" value="Unassembled WGS sequence"/>
</dbReference>
<dbReference type="PANTHER" id="PTHR34386">
    <property type="entry name" value="GLUTAREDOXIN"/>
    <property type="match status" value="1"/>
</dbReference>
<dbReference type="PROSITE" id="PS51354">
    <property type="entry name" value="GLUTAREDOXIN_2"/>
    <property type="match status" value="1"/>
</dbReference>